<dbReference type="OrthoDB" id="683646at2759"/>
<dbReference type="EMBL" id="DF973339">
    <property type="protein sequence ID" value="GAU26650.1"/>
    <property type="molecule type" value="Genomic_DNA"/>
</dbReference>
<evidence type="ECO:0000313" key="2">
    <source>
        <dbReference type="EMBL" id="GAU26650.1"/>
    </source>
</evidence>
<keyword evidence="3" id="KW-1185">Reference proteome</keyword>
<feature type="domain" description="Reverse transcriptase zinc-binding" evidence="1">
    <location>
        <begin position="59"/>
        <end position="123"/>
    </location>
</feature>
<dbReference type="InterPro" id="IPR026960">
    <property type="entry name" value="RVT-Znf"/>
</dbReference>
<accession>A0A2Z6MSI6</accession>
<dbReference type="PANTHER" id="PTHR36617:SF5">
    <property type="entry name" value="OS05G0421675 PROTEIN"/>
    <property type="match status" value="1"/>
</dbReference>
<evidence type="ECO:0000313" key="3">
    <source>
        <dbReference type="Proteomes" id="UP000242715"/>
    </source>
</evidence>
<sequence length="127" mass="14689">MFSLGWGVEGEAWEWEWRRPLRAWEEEMLGECQTLLLSLSLQENVLDRWRWHPDLDTGYTVRSAYQILTVQDVVTLDAAVGLIWHPQVPLKVSILAWRLLRDRLPTKVNLITRGIIAAEAQFCVSGC</sequence>
<dbReference type="AlphaFoldDB" id="A0A2Z6MSI6"/>
<evidence type="ECO:0000259" key="1">
    <source>
        <dbReference type="Pfam" id="PF13966"/>
    </source>
</evidence>
<dbReference type="Pfam" id="PF13966">
    <property type="entry name" value="zf-RVT"/>
    <property type="match status" value="1"/>
</dbReference>
<name>A0A2Z6MSI6_TRISU</name>
<dbReference type="PANTHER" id="PTHR36617">
    <property type="entry name" value="PROTEIN, PUTATIVE-RELATED"/>
    <property type="match status" value="1"/>
</dbReference>
<organism evidence="2 3">
    <name type="scientific">Trifolium subterraneum</name>
    <name type="common">Subterranean clover</name>
    <dbReference type="NCBI Taxonomy" id="3900"/>
    <lineage>
        <taxon>Eukaryota</taxon>
        <taxon>Viridiplantae</taxon>
        <taxon>Streptophyta</taxon>
        <taxon>Embryophyta</taxon>
        <taxon>Tracheophyta</taxon>
        <taxon>Spermatophyta</taxon>
        <taxon>Magnoliopsida</taxon>
        <taxon>eudicotyledons</taxon>
        <taxon>Gunneridae</taxon>
        <taxon>Pentapetalae</taxon>
        <taxon>rosids</taxon>
        <taxon>fabids</taxon>
        <taxon>Fabales</taxon>
        <taxon>Fabaceae</taxon>
        <taxon>Papilionoideae</taxon>
        <taxon>50 kb inversion clade</taxon>
        <taxon>NPAAA clade</taxon>
        <taxon>Hologalegina</taxon>
        <taxon>IRL clade</taxon>
        <taxon>Trifolieae</taxon>
        <taxon>Trifolium</taxon>
    </lineage>
</organism>
<gene>
    <name evidence="2" type="ORF">TSUD_102600</name>
</gene>
<protein>
    <recommendedName>
        <fullName evidence="1">Reverse transcriptase zinc-binding domain-containing protein</fullName>
    </recommendedName>
</protein>
<reference evidence="3" key="1">
    <citation type="journal article" date="2017" name="Front. Plant Sci.">
        <title>Climate Clever Clovers: New Paradigm to Reduce the Environmental Footprint of Ruminants by Breeding Low Methanogenic Forages Utilizing Haplotype Variation.</title>
        <authorList>
            <person name="Kaur P."/>
            <person name="Appels R."/>
            <person name="Bayer P.E."/>
            <person name="Keeble-Gagnere G."/>
            <person name="Wang J."/>
            <person name="Hirakawa H."/>
            <person name="Shirasawa K."/>
            <person name="Vercoe P."/>
            <person name="Stefanova K."/>
            <person name="Durmic Z."/>
            <person name="Nichols P."/>
            <person name="Revell C."/>
            <person name="Isobe S.N."/>
            <person name="Edwards D."/>
            <person name="Erskine W."/>
        </authorList>
    </citation>
    <scope>NUCLEOTIDE SEQUENCE [LARGE SCALE GENOMIC DNA]</scope>
    <source>
        <strain evidence="3">cv. Daliak</strain>
    </source>
</reference>
<proteinExistence type="predicted"/>
<dbReference type="Proteomes" id="UP000242715">
    <property type="component" value="Unassembled WGS sequence"/>
</dbReference>